<dbReference type="Proteomes" id="UP001146793">
    <property type="component" value="Unassembled WGS sequence"/>
</dbReference>
<accession>A0AAV7Y7E1</accession>
<proteinExistence type="predicted"/>
<keyword evidence="3" id="KW-0675">Receptor</keyword>
<name>A0AAV7Y7E1_9EUKA</name>
<keyword evidence="1" id="KW-0812">Transmembrane</keyword>
<protein>
    <submittedName>
        <fullName evidence="3">Translocon-associated protein beta subunit trap-beta signal sequence receptor beta subunit</fullName>
    </submittedName>
</protein>
<evidence type="ECO:0000313" key="4">
    <source>
        <dbReference type="Proteomes" id="UP001146793"/>
    </source>
</evidence>
<evidence type="ECO:0000313" key="3">
    <source>
        <dbReference type="EMBL" id="KAJ3424466.1"/>
    </source>
</evidence>
<dbReference type="EMBL" id="JANTQA010000072">
    <property type="protein sequence ID" value="KAJ3424466.1"/>
    <property type="molecule type" value="Genomic_DNA"/>
</dbReference>
<reference evidence="3" key="1">
    <citation type="submission" date="2022-08" db="EMBL/GenBank/DDBJ databases">
        <title>Novel sulphate-reducing endosymbionts in the free-living metamonad Anaeramoeba.</title>
        <authorList>
            <person name="Jerlstrom-Hultqvist J."/>
            <person name="Cepicka I."/>
            <person name="Gallot-Lavallee L."/>
            <person name="Salas-Leiva D."/>
            <person name="Curtis B.A."/>
            <person name="Zahonova K."/>
            <person name="Pipaliya S."/>
            <person name="Dacks J."/>
            <person name="Roger A.J."/>
        </authorList>
    </citation>
    <scope>NUCLEOTIDE SEQUENCE</scope>
    <source>
        <strain evidence="3">Busselton2</strain>
    </source>
</reference>
<gene>
    <name evidence="3" type="ORF">M0812_29187</name>
</gene>
<dbReference type="PANTHER" id="PTHR12861:SF3">
    <property type="entry name" value="TRANSLOCON-ASSOCIATED PROTEIN SUBUNIT BETA"/>
    <property type="match status" value="1"/>
</dbReference>
<dbReference type="PANTHER" id="PTHR12861">
    <property type="entry name" value="TRANSLOCON-ASSOCIATED PROTEIN, BETA SUBUNIT PRECURSOR TRAP-BETA SIGNAL SEQUENCE RECEPTOR BETA SUBUNIT"/>
    <property type="match status" value="1"/>
</dbReference>
<organism evidence="3 4">
    <name type="scientific">Anaeramoeba flamelloides</name>
    <dbReference type="NCBI Taxonomy" id="1746091"/>
    <lineage>
        <taxon>Eukaryota</taxon>
        <taxon>Metamonada</taxon>
        <taxon>Anaeramoebidae</taxon>
        <taxon>Anaeramoeba</taxon>
    </lineage>
</organism>
<keyword evidence="1" id="KW-1133">Transmembrane helix</keyword>
<feature type="signal peptide" evidence="2">
    <location>
        <begin position="1"/>
        <end position="17"/>
    </location>
</feature>
<keyword evidence="2" id="KW-0732">Signal</keyword>
<evidence type="ECO:0000256" key="1">
    <source>
        <dbReference type="SAM" id="Phobius"/>
    </source>
</evidence>
<comment type="caution">
    <text evidence="3">The sequence shown here is derived from an EMBL/GenBank/DDBJ whole genome shotgun (WGS) entry which is preliminary data.</text>
</comment>
<evidence type="ECO:0000256" key="2">
    <source>
        <dbReference type="SAM" id="SignalP"/>
    </source>
</evidence>
<sequence length="189" mass="21495">MKILLLILLLLTSFVFTEVEQGNLIVEKDILVTTLPHTEEEFTILYTLYNVGNGPVYDVRLQDSENFPKGKYSTVLSQIDTNWDKIEAESNATHAVILKRHSVGSDFLGPAKVLFKNTPNGQDITSTSTYIGRLNFTPKSPGESRKSPNWEHWIIFSVVAALVLIVPFLLFKKSEKKKKRLTMNLRKKK</sequence>
<keyword evidence="1" id="KW-0472">Membrane</keyword>
<dbReference type="GO" id="GO:0005783">
    <property type="term" value="C:endoplasmic reticulum"/>
    <property type="evidence" value="ECO:0007669"/>
    <property type="project" value="TreeGrafter"/>
</dbReference>
<dbReference type="Pfam" id="PF05753">
    <property type="entry name" value="TRAP_beta"/>
    <property type="match status" value="1"/>
</dbReference>
<feature type="transmembrane region" description="Helical" evidence="1">
    <location>
        <begin position="153"/>
        <end position="171"/>
    </location>
</feature>
<feature type="chain" id="PRO_5043462563" evidence="2">
    <location>
        <begin position="18"/>
        <end position="189"/>
    </location>
</feature>
<dbReference type="AlphaFoldDB" id="A0AAV7Y7E1"/>